<organism evidence="1 2">
    <name type="scientific">Apophysomyces ossiformis</name>
    <dbReference type="NCBI Taxonomy" id="679940"/>
    <lineage>
        <taxon>Eukaryota</taxon>
        <taxon>Fungi</taxon>
        <taxon>Fungi incertae sedis</taxon>
        <taxon>Mucoromycota</taxon>
        <taxon>Mucoromycotina</taxon>
        <taxon>Mucoromycetes</taxon>
        <taxon>Mucorales</taxon>
        <taxon>Mucorineae</taxon>
        <taxon>Mucoraceae</taxon>
        <taxon>Apophysomyces</taxon>
    </lineage>
</organism>
<dbReference type="Proteomes" id="UP000605846">
    <property type="component" value="Unassembled WGS sequence"/>
</dbReference>
<dbReference type="AlphaFoldDB" id="A0A8H7BVN1"/>
<evidence type="ECO:0000313" key="2">
    <source>
        <dbReference type="Proteomes" id="UP000605846"/>
    </source>
</evidence>
<comment type="caution">
    <text evidence="1">The sequence shown here is derived from an EMBL/GenBank/DDBJ whole genome shotgun (WGS) entry which is preliminary data.</text>
</comment>
<gene>
    <name evidence="1" type="ORF">EC973_009455</name>
</gene>
<keyword evidence="2" id="KW-1185">Reference proteome</keyword>
<accession>A0A8H7BVN1</accession>
<reference evidence="1" key="1">
    <citation type="submission" date="2020-01" db="EMBL/GenBank/DDBJ databases">
        <title>Genome Sequencing of Three Apophysomyces-Like Fungal Strains Confirms a Novel Fungal Genus in the Mucoromycota with divergent Burkholderia-like Endosymbiotic Bacteria.</title>
        <authorList>
            <person name="Stajich J.E."/>
            <person name="Macias A.M."/>
            <person name="Carter-House D."/>
            <person name="Lovett B."/>
            <person name="Kasson L.R."/>
            <person name="Berry K."/>
            <person name="Grigoriev I."/>
            <person name="Chang Y."/>
            <person name="Spatafora J."/>
            <person name="Kasson M.T."/>
        </authorList>
    </citation>
    <scope>NUCLEOTIDE SEQUENCE</scope>
    <source>
        <strain evidence="1">NRRL A-21654</strain>
    </source>
</reference>
<dbReference type="EMBL" id="JABAYA010000092">
    <property type="protein sequence ID" value="KAF7725648.1"/>
    <property type="molecule type" value="Genomic_DNA"/>
</dbReference>
<evidence type="ECO:0000313" key="1">
    <source>
        <dbReference type="EMBL" id="KAF7725648.1"/>
    </source>
</evidence>
<protein>
    <submittedName>
        <fullName evidence="1">Uncharacterized protein</fullName>
    </submittedName>
</protein>
<name>A0A8H7BVN1_9FUNG</name>
<sequence>MTRFLLHYEKQRANASLCCGLSEQDRQHIAQMPDGIDASRFHTLQATKEEAEKRGVKAVPVEVKNSPSQALILDLDNPHWQHVFTQQELQEIYDYGEELLSALPQVGLEMGGPYRADQFYGPEPGATRPASQKSGRAGIEYDPVKEPTKLWVALALQNVASQFFNQEPVAENALESDHFFNKFNFLATMFRGSKIKAIR</sequence>
<proteinExistence type="predicted"/>
<dbReference type="OrthoDB" id="2205645at2759"/>